<dbReference type="PANTHER" id="PTHR42877:SF4">
    <property type="entry name" value="FAD_NAD(P)-BINDING DOMAIN-CONTAINING PROTEIN-RELATED"/>
    <property type="match status" value="1"/>
</dbReference>
<gene>
    <name evidence="2" type="ORF">D7316_02213</name>
</gene>
<keyword evidence="2" id="KW-0503">Monooxygenase</keyword>
<keyword evidence="2" id="KW-0560">Oxidoreductase</keyword>
<reference evidence="2 3" key="1">
    <citation type="submission" date="2018-11" db="EMBL/GenBank/DDBJ databases">
        <title>Gordonia insulae sp. nov., isolated from an island soil.</title>
        <authorList>
            <person name="Kim Y.S."/>
            <person name="Kim S.B."/>
        </authorList>
    </citation>
    <scope>NUCLEOTIDE SEQUENCE [LARGE SCALE GENOMIC DNA]</scope>
    <source>
        <strain evidence="2 3">MMS17-SY073</strain>
    </source>
</reference>
<dbReference type="KEGG" id="gom:D7316_02213"/>
<sequence>MSDSSSPSPEVPTSLPDRVDVLVVGTGFGGLAAIHRLRTDHPRLHVAVIERAAGPGGVWRDNDYPGAACDVPTSLYSLSFADNPDWSHTYGRQHEIRRYLESVAHQHRDVIRYDCPLTGATWDDDAREWVADTGLGTVRARHLVAAPGALSEPGVPDLPGSSDFDGTVFHTARWQHDQDLTGRSVAIVGSGASAIQVVPEIADKVAHLTVFQRTPAWVVPRLDRSIGPVERSVYRTLPLTHKIIRGLTYLYREAYVVMMARQPRLLPLATALAKTQLRVQVPDRRLRRRLTPDYTIGCKRMLLTNKWFPALQRDNVTVTGAIAGLTAGGAVDADGTEHPVDTVIFATGFTPTAPPIARILTGRGGRTLAETWAGSPNAYRGVSIHGFPNLHLMYGPNTNLGHSSIVLMLEPQAAYISTVLRHLDERGQLTVEVTADAQRRYADEMDRELSGTVWNSGGCSSWYMDSSGRNSVMWPTFTRTYRTMMTHFDDADHTMTARGDTAAPTLSAEAGDALGAAR</sequence>
<dbReference type="GO" id="GO:0004497">
    <property type="term" value="F:monooxygenase activity"/>
    <property type="evidence" value="ECO:0007669"/>
    <property type="project" value="UniProtKB-KW"/>
</dbReference>
<protein>
    <submittedName>
        <fullName evidence="2">Baeyer-Villiger monooxygenase</fullName>
        <ecNumber evidence="2">1.14.13.-</ecNumber>
    </submittedName>
</protein>
<dbReference type="Pfam" id="PF07992">
    <property type="entry name" value="Pyr_redox_2"/>
    <property type="match status" value="1"/>
</dbReference>
<accession>A0A3G8JKL3</accession>
<feature type="domain" description="FAD/NAD(P)-binding" evidence="1">
    <location>
        <begin position="20"/>
        <end position="228"/>
    </location>
</feature>
<evidence type="ECO:0000313" key="3">
    <source>
        <dbReference type="Proteomes" id="UP000271469"/>
    </source>
</evidence>
<dbReference type="InterPro" id="IPR051209">
    <property type="entry name" value="FAD-bind_Monooxygenase_sf"/>
</dbReference>
<proteinExistence type="predicted"/>
<name>A0A3G8JKL3_9ACTN</name>
<dbReference type="OrthoDB" id="5168853at2"/>
<dbReference type="RefSeq" id="WP_124708262.1">
    <property type="nucleotide sequence ID" value="NZ_CP033972.1"/>
</dbReference>
<organism evidence="2 3">
    <name type="scientific">Gordonia insulae</name>
    <dbReference type="NCBI Taxonomy" id="2420509"/>
    <lineage>
        <taxon>Bacteria</taxon>
        <taxon>Bacillati</taxon>
        <taxon>Actinomycetota</taxon>
        <taxon>Actinomycetes</taxon>
        <taxon>Mycobacteriales</taxon>
        <taxon>Gordoniaceae</taxon>
        <taxon>Gordonia</taxon>
    </lineage>
</organism>
<dbReference type="EC" id="1.14.13.-" evidence="2"/>
<keyword evidence="3" id="KW-1185">Reference proteome</keyword>
<dbReference type="Gene3D" id="3.50.50.60">
    <property type="entry name" value="FAD/NAD(P)-binding domain"/>
    <property type="match status" value="2"/>
</dbReference>
<evidence type="ECO:0000259" key="1">
    <source>
        <dbReference type="Pfam" id="PF07992"/>
    </source>
</evidence>
<dbReference type="Proteomes" id="UP000271469">
    <property type="component" value="Chromosome"/>
</dbReference>
<dbReference type="SUPFAM" id="SSF51905">
    <property type="entry name" value="FAD/NAD(P)-binding domain"/>
    <property type="match status" value="2"/>
</dbReference>
<dbReference type="InterPro" id="IPR036188">
    <property type="entry name" value="FAD/NAD-bd_sf"/>
</dbReference>
<dbReference type="AlphaFoldDB" id="A0A3G8JKL3"/>
<dbReference type="EMBL" id="CP033972">
    <property type="protein sequence ID" value="AZG45617.1"/>
    <property type="molecule type" value="Genomic_DNA"/>
</dbReference>
<dbReference type="InterPro" id="IPR023753">
    <property type="entry name" value="FAD/NAD-binding_dom"/>
</dbReference>
<dbReference type="PANTHER" id="PTHR42877">
    <property type="entry name" value="L-ORNITHINE N(5)-MONOOXYGENASE-RELATED"/>
    <property type="match status" value="1"/>
</dbReference>
<evidence type="ECO:0000313" key="2">
    <source>
        <dbReference type="EMBL" id="AZG45617.1"/>
    </source>
</evidence>